<organism evidence="2">
    <name type="scientific">Serratia marcescens</name>
    <dbReference type="NCBI Taxonomy" id="615"/>
    <lineage>
        <taxon>Bacteria</taxon>
        <taxon>Pseudomonadati</taxon>
        <taxon>Pseudomonadota</taxon>
        <taxon>Gammaproteobacteria</taxon>
        <taxon>Enterobacterales</taxon>
        <taxon>Yersiniaceae</taxon>
        <taxon>Serratia</taxon>
    </lineage>
</organism>
<evidence type="ECO:0000313" key="2">
    <source>
        <dbReference type="EMBL" id="MBO2006661.1"/>
    </source>
</evidence>
<proteinExistence type="predicted"/>
<name>A0A939NLM5_SERMA</name>
<gene>
    <name evidence="2" type="ORF">J4732_05335</name>
</gene>
<protein>
    <submittedName>
        <fullName evidence="2">Uncharacterized protein</fullName>
    </submittedName>
</protein>
<feature type="non-terminal residue" evidence="2">
    <location>
        <position position="1"/>
    </location>
</feature>
<dbReference type="EMBL" id="JAGETR010000028">
    <property type="protein sequence ID" value="MBO2006661.1"/>
    <property type="molecule type" value="Genomic_DNA"/>
</dbReference>
<reference evidence="2" key="1">
    <citation type="submission" date="2021-03" db="EMBL/GenBank/DDBJ databases">
        <title>Molecular epidemiology and mechanisms of colistin and carbapenem resistance in Enterobacteriaceae from clinical isolates, the environment and porcine samples in Pretoria, South Africa.</title>
        <authorList>
            <person name="Bogoshi D."/>
            <person name="Mbelle N.M."/>
            <person name="Naidoo V."/>
            <person name="Osei Sekyere J."/>
        </authorList>
    </citation>
    <scope>NUCLEOTIDE SEQUENCE</scope>
    <source>
        <strain evidence="2">C080</strain>
    </source>
</reference>
<comment type="caution">
    <text evidence="2">The sequence shown here is derived from an EMBL/GenBank/DDBJ whole genome shotgun (WGS) entry which is preliminary data.</text>
</comment>
<feature type="region of interest" description="Disordered" evidence="1">
    <location>
        <begin position="15"/>
        <end position="38"/>
    </location>
</feature>
<accession>A0A939NLM5</accession>
<sequence length="100" mass="10961">ATCRVHRWYCRLPTSTAAAPPPAVSRRRRRQPEQSLHHRHGGSYYYLISAMASPQGEINTSATLNIIYPLRLGLGIPVQPASAHRCSVGVENMRAGALLA</sequence>
<dbReference type="AlphaFoldDB" id="A0A939NLM5"/>
<evidence type="ECO:0000256" key="1">
    <source>
        <dbReference type="SAM" id="MobiDB-lite"/>
    </source>
</evidence>